<proteinExistence type="predicted"/>
<evidence type="ECO:0000313" key="4">
    <source>
        <dbReference type="EMBL" id="AOW13279.1"/>
    </source>
</evidence>
<dbReference type="Pfam" id="PF18885">
    <property type="entry name" value="DUF5648"/>
    <property type="match status" value="1"/>
</dbReference>
<keyword evidence="1" id="KW-0732">Signal</keyword>
<feature type="domain" description="DUF5648" evidence="3">
    <location>
        <begin position="126"/>
        <end position="269"/>
    </location>
</feature>
<evidence type="ECO:0000259" key="3">
    <source>
        <dbReference type="Pfam" id="PF18885"/>
    </source>
</evidence>
<dbReference type="PROSITE" id="PS51257">
    <property type="entry name" value="PROKAR_LIPOPROTEIN"/>
    <property type="match status" value="1"/>
</dbReference>
<sequence>MEQASKPFAPLPMRWPAVAVALATSALLAACGGGSSADETVGTQAALTGEAGAFPGTRPTIDPAALARSAALSSADLAAAEQQAQAADDDANALVALDELQPGQIAAKSAYQSSAVARKALAMRIPVYRFSNSNTGAHFFTTSVSERDNVANTLSPPYSLEGEAFSVASAFSPGLSPVHRFFNTQTGVHFYTISETERANVVANFPQFSYEGVAYYASQVAGAGLIPFYRFFVPGKGFHFYTAKESEKDSIIANLAATYTYEGIGYYVLDSDWRAEKLPHSGITSSQCSQLGSNTLVLCSSVEAMKLNRQQDGNRTLINAMSFYSVSNYPLTSCVRDNVTGLIWEGKEAVDTRAGSNTYTHLGNGLPGDTSGYVAAVNSANLCGFNDWRLPTRQELLNLIDYGSTTAPAIKVSWFFNTASNRYWSVELNSIDSSRAWYVNFLKGETYSEPRSNANAVRLVRGSSPSGSRYSYSTEAYGSDSANNVVNDAWTGLQWRRCEQGKVWGGGACTGTVSAFTHEQALVHAQVHSDWRMPNIKELTSLVDLGVSSGARIDHAAFPGAGTGETWSSSPEVRFGGGAWALSSGGGYVGSSGRGNVHVVRLVRIGQ</sequence>
<dbReference type="Proteomes" id="UP000185680">
    <property type="component" value="Chromosome"/>
</dbReference>
<evidence type="ECO:0000259" key="2">
    <source>
        <dbReference type="Pfam" id="PF07603"/>
    </source>
</evidence>
<feature type="domain" description="Lcl C-terminal" evidence="2">
    <location>
        <begin position="334"/>
        <end position="461"/>
    </location>
</feature>
<name>A0A1D8NVZ6_9BURK</name>
<dbReference type="OrthoDB" id="5619888at2"/>
<feature type="domain" description="Lcl C-terminal" evidence="2">
    <location>
        <begin position="485"/>
        <end position="604"/>
    </location>
</feature>
<feature type="signal peptide" evidence="1">
    <location>
        <begin position="1"/>
        <end position="29"/>
    </location>
</feature>
<protein>
    <recommendedName>
        <fullName evidence="6">DUF1566 domain-containing protein</fullName>
    </recommendedName>
</protein>
<reference evidence="4 5" key="1">
    <citation type="submission" date="2016-10" db="EMBL/GenBank/DDBJ databases">
        <title>Hydorgenophaga sp. LPB0072 isolated from gastropod.</title>
        <authorList>
            <person name="Kim E."/>
            <person name="Yi H."/>
        </authorList>
    </citation>
    <scope>NUCLEOTIDE SEQUENCE [LARGE SCALE GENOMIC DNA]</scope>
    <source>
        <strain evidence="4 5">LPB0072</strain>
    </source>
</reference>
<dbReference type="InterPro" id="IPR011460">
    <property type="entry name" value="Lcl_C"/>
</dbReference>
<feature type="chain" id="PRO_5009110667" description="DUF1566 domain-containing protein" evidence="1">
    <location>
        <begin position="30"/>
        <end position="607"/>
    </location>
</feature>
<dbReference type="EMBL" id="CP017476">
    <property type="protein sequence ID" value="AOW13279.1"/>
    <property type="molecule type" value="Genomic_DNA"/>
</dbReference>
<dbReference type="RefSeq" id="WP_070263918.1">
    <property type="nucleotide sequence ID" value="NZ_CP017476.1"/>
</dbReference>
<organism evidence="4 5">
    <name type="scientific">Hydrogenophaga crassostreae</name>
    <dbReference type="NCBI Taxonomy" id="1763535"/>
    <lineage>
        <taxon>Bacteria</taxon>
        <taxon>Pseudomonadati</taxon>
        <taxon>Pseudomonadota</taxon>
        <taxon>Betaproteobacteria</taxon>
        <taxon>Burkholderiales</taxon>
        <taxon>Comamonadaceae</taxon>
        <taxon>Hydrogenophaga</taxon>
    </lineage>
</organism>
<accession>A0A1D8NVZ6</accession>
<dbReference type="KEGG" id="hyl:LPB072_10870"/>
<gene>
    <name evidence="4" type="ORF">LPB072_10870</name>
</gene>
<dbReference type="STRING" id="1763535.LPB072_10870"/>
<dbReference type="AlphaFoldDB" id="A0A1D8NVZ6"/>
<dbReference type="InterPro" id="IPR043708">
    <property type="entry name" value="DUF5648"/>
</dbReference>
<dbReference type="PANTHER" id="PTHR35812">
    <property type="entry name" value="LIPOPROTEIN"/>
    <property type="match status" value="1"/>
</dbReference>
<evidence type="ECO:0008006" key="6">
    <source>
        <dbReference type="Google" id="ProtNLM"/>
    </source>
</evidence>
<dbReference type="PANTHER" id="PTHR35812:SF1">
    <property type="entry name" value="LIPOPROTEIN"/>
    <property type="match status" value="1"/>
</dbReference>
<dbReference type="Pfam" id="PF07603">
    <property type="entry name" value="Lcl_C"/>
    <property type="match status" value="2"/>
</dbReference>
<evidence type="ECO:0000313" key="5">
    <source>
        <dbReference type="Proteomes" id="UP000185680"/>
    </source>
</evidence>
<evidence type="ECO:0000256" key="1">
    <source>
        <dbReference type="SAM" id="SignalP"/>
    </source>
</evidence>